<dbReference type="GO" id="GO:0004674">
    <property type="term" value="F:protein serine/threonine kinase activity"/>
    <property type="evidence" value="ECO:0007669"/>
    <property type="project" value="UniProtKB-EC"/>
</dbReference>
<protein>
    <recommendedName>
        <fullName evidence="1">non-specific serine/threonine protein kinase</fullName>
        <ecNumber evidence="1">2.7.11.1</ecNumber>
    </recommendedName>
</protein>
<dbReference type="InterPro" id="IPR014774">
    <property type="entry name" value="KaiC-like_dom"/>
</dbReference>
<dbReference type="PIRSF" id="PIRSF039117">
    <property type="entry name" value="KaiC"/>
    <property type="match status" value="1"/>
</dbReference>
<accession>A0A1D8S460</accession>
<dbReference type="PANTHER" id="PTHR42926">
    <property type="match status" value="1"/>
</dbReference>
<evidence type="ECO:0000256" key="5">
    <source>
        <dbReference type="ARBA" id="ARBA00022777"/>
    </source>
</evidence>
<dbReference type="GO" id="GO:0005524">
    <property type="term" value="F:ATP binding"/>
    <property type="evidence" value="ECO:0007669"/>
    <property type="project" value="InterPro"/>
</dbReference>
<feature type="domain" description="KaiC" evidence="7">
    <location>
        <begin position="1"/>
        <end position="239"/>
    </location>
</feature>
<dbReference type="Proteomes" id="UP000185608">
    <property type="component" value="Chromosome"/>
</dbReference>
<sequence>MIHSGIPELDELLRGGYQRGRVYLVQGVSGSGKTLIGQHFLEAGLENDETVVYIHGEESQRDILANSHQVGLEIGDAEFLDIGPGTDFFADDVAYDLVETSEIDAERFTEDIHAVIKETDPSRVLLDPITQLQYVERDEYQYRKRLQSFIRFLKDRDITILVTRTIRSDLNRGGTVQTDIASLSDGIISLHLDEGERRIGIQKHRGIGQRDGTHGLEIRDHGVEVFPQVIPDHSERTFEPQLNSTGHDGLDGLLEGGLEQGSITFVSGPTGIGKSTIGAQLLEGALRSEGNALGYLFEESVDQFRYRADNLGIPVSEYLEQDEFRLKEIEPLVLSAEEFTRIVLQDVAEMDANMVLIDGLSGFKISLQGDKQRLVRRLHALTRELKNKGVSVVITDENQQLTGNHNPTSENTSYLADNILFLSYIELQGELHRTIGVLKKRLGSFDRRFHRFSIVEDEGVVIESPFDDVQGILQGRPTHVTDNE</sequence>
<keyword evidence="3" id="KW-0808">Transferase</keyword>
<dbReference type="InterPro" id="IPR030665">
    <property type="entry name" value="KaiC"/>
</dbReference>
<dbReference type="Gene3D" id="3.40.50.300">
    <property type="entry name" value="P-loop containing nucleotide triphosphate hydrolases"/>
    <property type="match status" value="2"/>
</dbReference>
<evidence type="ECO:0000313" key="8">
    <source>
        <dbReference type="EMBL" id="AOW80135.1"/>
    </source>
</evidence>
<dbReference type="InterPro" id="IPR010624">
    <property type="entry name" value="KaiC_dom"/>
</dbReference>
<evidence type="ECO:0000256" key="4">
    <source>
        <dbReference type="ARBA" id="ARBA00022737"/>
    </source>
</evidence>
<dbReference type="InterPro" id="IPR027417">
    <property type="entry name" value="P-loop_NTPase"/>
</dbReference>
<keyword evidence="5" id="KW-0418">Kinase</keyword>
<gene>
    <name evidence="8" type="ORF">HTSR_0950</name>
</gene>
<organism evidence="8 9">
    <name type="scientific">Halodesulfurarchaeum formicicum</name>
    <dbReference type="NCBI Taxonomy" id="1873524"/>
    <lineage>
        <taxon>Archaea</taxon>
        <taxon>Methanobacteriati</taxon>
        <taxon>Methanobacteriota</taxon>
        <taxon>Stenosarchaea group</taxon>
        <taxon>Halobacteria</taxon>
        <taxon>Halobacteriales</taxon>
        <taxon>Halobacteriaceae</taxon>
        <taxon>Halodesulfurarchaeum</taxon>
    </lineage>
</organism>
<keyword evidence="2" id="KW-0597">Phosphoprotein</keyword>
<evidence type="ECO:0000256" key="3">
    <source>
        <dbReference type="ARBA" id="ARBA00022679"/>
    </source>
</evidence>
<dbReference type="InterPro" id="IPR051347">
    <property type="entry name" value="Circadian_clock_KaiC-rel"/>
</dbReference>
<dbReference type="InterPro" id="IPR003593">
    <property type="entry name" value="AAA+_ATPase"/>
</dbReference>
<reference evidence="8 9" key="1">
    <citation type="submission" date="2016-06" db="EMBL/GenBank/DDBJ databases">
        <title>Discovery of anaerobic lithoheterotrophic haloarchaeon capable of sulfur respiration by hydrogen and formate.</title>
        <authorList>
            <person name="Sorokin D.Y."/>
            <person name="Kublanov I.V."/>
            <person name="Roman P."/>
            <person name="Sinninghe Damste J.S."/>
            <person name="Golyshin P.N."/>
            <person name="Rojo D."/>
            <person name="Ciordia S."/>
            <person name="Mena Md.C."/>
            <person name="Ferrer M."/>
            <person name="Smedile F."/>
            <person name="Messina E."/>
            <person name="La Cono V."/>
            <person name="Yakimov M.M."/>
        </authorList>
    </citation>
    <scope>NUCLEOTIDE SEQUENCE [LARGE SCALE GENOMIC DNA]</scope>
    <source>
        <strain evidence="8 9">HTSR1</strain>
    </source>
</reference>
<dbReference type="GO" id="GO:0016787">
    <property type="term" value="F:hydrolase activity"/>
    <property type="evidence" value="ECO:0007669"/>
    <property type="project" value="UniProtKB-KW"/>
</dbReference>
<dbReference type="SUPFAM" id="SSF52540">
    <property type="entry name" value="P-loop containing nucleoside triphosphate hydrolases"/>
    <property type="match status" value="2"/>
</dbReference>
<evidence type="ECO:0000256" key="6">
    <source>
        <dbReference type="ARBA" id="ARBA00022801"/>
    </source>
</evidence>
<evidence type="ECO:0000256" key="1">
    <source>
        <dbReference type="ARBA" id="ARBA00012513"/>
    </source>
</evidence>
<dbReference type="PATRIC" id="fig|1855411.3.peg.954"/>
<keyword evidence="6" id="KW-0378">Hydrolase</keyword>
<dbReference type="STRING" id="1873524.HSR6_0950"/>
<dbReference type="SMART" id="SM00382">
    <property type="entry name" value="AAA"/>
    <property type="match status" value="2"/>
</dbReference>
<feature type="domain" description="KaiC" evidence="7">
    <location>
        <begin position="241"/>
        <end position="476"/>
    </location>
</feature>
<keyword evidence="4" id="KW-0677">Repeat</keyword>
<evidence type="ECO:0000256" key="2">
    <source>
        <dbReference type="ARBA" id="ARBA00022553"/>
    </source>
</evidence>
<dbReference type="KEGG" id="halh:HTSR_0950"/>
<dbReference type="AlphaFoldDB" id="A0A1D8S460"/>
<evidence type="ECO:0000259" key="7">
    <source>
        <dbReference type="PROSITE" id="PS51146"/>
    </source>
</evidence>
<dbReference type="Pfam" id="PF06745">
    <property type="entry name" value="ATPase"/>
    <property type="match status" value="2"/>
</dbReference>
<dbReference type="PRINTS" id="PR01874">
    <property type="entry name" value="DNAREPAIRADA"/>
</dbReference>
<dbReference type="PROSITE" id="PS51146">
    <property type="entry name" value="KAIC"/>
    <property type="match status" value="2"/>
</dbReference>
<name>A0A1D8S460_9EURY</name>
<evidence type="ECO:0000313" key="9">
    <source>
        <dbReference type="Proteomes" id="UP000185608"/>
    </source>
</evidence>
<dbReference type="EMBL" id="CP016070">
    <property type="protein sequence ID" value="AOW80135.1"/>
    <property type="molecule type" value="Genomic_DNA"/>
</dbReference>
<proteinExistence type="predicted"/>
<dbReference type="EC" id="2.7.11.1" evidence="1"/>
<dbReference type="PANTHER" id="PTHR42926:SF1">
    <property type="entry name" value="CIRCADIAN CLOCK OSCILLATOR PROTEIN KAIC 1"/>
    <property type="match status" value="1"/>
</dbReference>